<dbReference type="AlphaFoldDB" id="A0A239LE64"/>
<feature type="domain" description="ABC transmembrane type-1" evidence="9">
    <location>
        <begin position="60"/>
        <end position="249"/>
    </location>
</feature>
<dbReference type="PANTHER" id="PTHR43357">
    <property type="entry name" value="INNER MEMBRANE ABC TRANSPORTER PERMEASE PROTEIN YDCV"/>
    <property type="match status" value="1"/>
</dbReference>
<keyword evidence="4" id="KW-0997">Cell inner membrane</keyword>
<feature type="transmembrane region" description="Helical" evidence="8">
    <location>
        <begin position="98"/>
        <end position="119"/>
    </location>
</feature>
<organism evidence="10 11">
    <name type="scientific">Tropicimonas sediminicola</name>
    <dbReference type="NCBI Taxonomy" id="1031541"/>
    <lineage>
        <taxon>Bacteria</taxon>
        <taxon>Pseudomonadati</taxon>
        <taxon>Pseudomonadota</taxon>
        <taxon>Alphaproteobacteria</taxon>
        <taxon>Rhodobacterales</taxon>
        <taxon>Roseobacteraceae</taxon>
        <taxon>Tropicimonas</taxon>
    </lineage>
</organism>
<feature type="transmembrane region" description="Helical" evidence="8">
    <location>
        <begin position="232"/>
        <end position="252"/>
    </location>
</feature>
<sequence length="259" mass="27646">MRRSLLAGFTCLVVLFIIAPLLVLAFSSFDDGKFFRFPPRELSLRWYRAAFASAEYRSSLVNSAVVGALATTISVVLGTTAAVGLHRGMLKSRAALEMILLAPLTLPLVIWAIALLQIYSWLGIGGTLPGLLLAHATFTLPFSVRIMLASLASIDPGLELAARSLGAKPARASVRITLPLALPGVATSAALSFFISFNDVIVSTFIAGSSWMTFPVRLYSQLRGQGIDPTTLAIGTMIIVSILVAVVLTEVISKRALRT</sequence>
<name>A0A239LE64_9RHOB</name>
<evidence type="ECO:0000256" key="8">
    <source>
        <dbReference type="RuleBase" id="RU363032"/>
    </source>
</evidence>
<keyword evidence="6 8" id="KW-1133">Transmembrane helix</keyword>
<dbReference type="GO" id="GO:0055085">
    <property type="term" value="P:transmembrane transport"/>
    <property type="evidence" value="ECO:0007669"/>
    <property type="project" value="InterPro"/>
</dbReference>
<evidence type="ECO:0000256" key="3">
    <source>
        <dbReference type="ARBA" id="ARBA00022475"/>
    </source>
</evidence>
<accession>A0A239LE64</accession>
<evidence type="ECO:0000256" key="6">
    <source>
        <dbReference type="ARBA" id="ARBA00022989"/>
    </source>
</evidence>
<feature type="transmembrane region" description="Helical" evidence="8">
    <location>
        <begin position="64"/>
        <end position="86"/>
    </location>
</feature>
<dbReference type="SUPFAM" id="SSF161098">
    <property type="entry name" value="MetI-like"/>
    <property type="match status" value="1"/>
</dbReference>
<dbReference type="Pfam" id="PF00528">
    <property type="entry name" value="BPD_transp_1"/>
    <property type="match status" value="1"/>
</dbReference>
<evidence type="ECO:0000256" key="4">
    <source>
        <dbReference type="ARBA" id="ARBA00022519"/>
    </source>
</evidence>
<dbReference type="PROSITE" id="PS50928">
    <property type="entry name" value="ABC_TM1"/>
    <property type="match status" value="1"/>
</dbReference>
<keyword evidence="5 8" id="KW-0812">Transmembrane</keyword>
<comment type="subcellular location">
    <subcellularLocation>
        <location evidence="1">Cell inner membrane</location>
        <topology evidence="1">Multi-pass membrane protein</topology>
    </subcellularLocation>
    <subcellularLocation>
        <location evidence="8">Cell membrane</location>
        <topology evidence="8">Multi-pass membrane protein</topology>
    </subcellularLocation>
</comment>
<reference evidence="10 11" key="1">
    <citation type="submission" date="2017-06" db="EMBL/GenBank/DDBJ databases">
        <authorList>
            <person name="Kim H.J."/>
            <person name="Triplett B.A."/>
        </authorList>
    </citation>
    <scope>NUCLEOTIDE SEQUENCE [LARGE SCALE GENOMIC DNA]</scope>
    <source>
        <strain evidence="10 11">DSM 29339</strain>
    </source>
</reference>
<evidence type="ECO:0000256" key="2">
    <source>
        <dbReference type="ARBA" id="ARBA00022448"/>
    </source>
</evidence>
<dbReference type="OrthoDB" id="9815533at2"/>
<comment type="similarity">
    <text evidence="8">Belongs to the binding-protein-dependent transport system permease family.</text>
</comment>
<evidence type="ECO:0000256" key="7">
    <source>
        <dbReference type="ARBA" id="ARBA00023136"/>
    </source>
</evidence>
<keyword evidence="7 8" id="KW-0472">Membrane</keyword>
<dbReference type="InterPro" id="IPR000515">
    <property type="entry name" value="MetI-like"/>
</dbReference>
<keyword evidence="2 8" id="KW-0813">Transport</keyword>
<dbReference type="Gene3D" id="1.10.3720.10">
    <property type="entry name" value="MetI-like"/>
    <property type="match status" value="1"/>
</dbReference>
<evidence type="ECO:0000256" key="1">
    <source>
        <dbReference type="ARBA" id="ARBA00004429"/>
    </source>
</evidence>
<evidence type="ECO:0000313" key="11">
    <source>
        <dbReference type="Proteomes" id="UP000198426"/>
    </source>
</evidence>
<dbReference type="RefSeq" id="WP_089234929.1">
    <property type="nucleotide sequence ID" value="NZ_FZOY01000009.1"/>
</dbReference>
<dbReference type="PANTHER" id="PTHR43357:SF4">
    <property type="entry name" value="INNER MEMBRANE ABC TRANSPORTER PERMEASE PROTEIN YDCV"/>
    <property type="match status" value="1"/>
</dbReference>
<dbReference type="GO" id="GO:0005886">
    <property type="term" value="C:plasma membrane"/>
    <property type="evidence" value="ECO:0007669"/>
    <property type="project" value="UniProtKB-SubCell"/>
</dbReference>
<dbReference type="InterPro" id="IPR035906">
    <property type="entry name" value="MetI-like_sf"/>
</dbReference>
<proteinExistence type="inferred from homology"/>
<dbReference type="CDD" id="cd06261">
    <property type="entry name" value="TM_PBP2"/>
    <property type="match status" value="1"/>
</dbReference>
<evidence type="ECO:0000259" key="9">
    <source>
        <dbReference type="PROSITE" id="PS50928"/>
    </source>
</evidence>
<feature type="transmembrane region" description="Helical" evidence="8">
    <location>
        <begin position="174"/>
        <end position="195"/>
    </location>
</feature>
<keyword evidence="11" id="KW-1185">Reference proteome</keyword>
<gene>
    <name evidence="10" type="ORF">SAMN05421757_109192</name>
</gene>
<dbReference type="Proteomes" id="UP000198426">
    <property type="component" value="Unassembled WGS sequence"/>
</dbReference>
<protein>
    <submittedName>
        <fullName evidence="10">Putative spermidine/putrescine transport system permease protein</fullName>
    </submittedName>
</protein>
<dbReference type="EMBL" id="FZOY01000009">
    <property type="protein sequence ID" value="SNT28936.1"/>
    <property type="molecule type" value="Genomic_DNA"/>
</dbReference>
<evidence type="ECO:0000313" key="10">
    <source>
        <dbReference type="EMBL" id="SNT28936.1"/>
    </source>
</evidence>
<keyword evidence="3" id="KW-1003">Cell membrane</keyword>
<feature type="transmembrane region" description="Helical" evidence="8">
    <location>
        <begin position="131"/>
        <end position="154"/>
    </location>
</feature>
<evidence type="ECO:0000256" key="5">
    <source>
        <dbReference type="ARBA" id="ARBA00022692"/>
    </source>
</evidence>